<proteinExistence type="predicted"/>
<dbReference type="Pfam" id="PF25597">
    <property type="entry name" value="SH3_retrovirus"/>
    <property type="match status" value="1"/>
</dbReference>
<keyword evidence="6" id="KW-1185">Reference proteome</keyword>
<feature type="domain" description="GAG-pre-integrase" evidence="3">
    <location>
        <begin position="144"/>
        <end position="216"/>
    </location>
</feature>
<comment type="caution">
    <text evidence="5">The sequence shown here is derived from an EMBL/GenBank/DDBJ whole genome shotgun (WGS) entry which is preliminary data.</text>
</comment>
<sequence length="627" mass="70687">MLPSIGRVSSTNASGSKPKSNTKIDRILQSSSRSMKNKVEARHRKFKSSANKNNHVLDCNANIKNVALSKNSDTICLSSTMGYGYLQMGNILISRVYYVEGLGHNLFSIGQFCDSNLEVAFRKHTCYVRNLDNVDLLSGCSGSNLYTISMADMMKSSPICLLSKALKMKSWLWHRRLSNLKFGTINQLVKQGLVKWLPKLKYTKDHLCLACQMGKSKNESHPHKAKPSTNKKLQMLHMDLCDPMQDLRKLQPKADIGIFIGYSPSKKAYRIYNKRTRKMMETRNVQFDELTQMASEQHGSGPDLQGLTSRHISSGLVLNQVASTSAKPPTKNDWDLLFQPMFDEYFKSPSAVSTSISAATLPPPDTAEASSSTSIDKDAPSLTKAKPNNYKEVMEESCWIKAMQEEIYEFERLKEEGIDFEESFAPVARIEAIIIYLAYDAYKNMVVYQMDVKTTFLNGILKEEVMVWTNDAVDIPMVGQSKLDEDPNGTPVDPTHYRGMVGSLMYLTASRPDLVFSVCDTSFNQKAFADADHAGCQDSRRSTSGSAQFLGDKLVSWTKHIDVGYHFIKEQVENEVIELYFVETNYQLADIFTKALVRERFEFLINRLGMQSITPEELKRIAESDGE</sequence>
<dbReference type="InterPro" id="IPR013103">
    <property type="entry name" value="RVT_2"/>
</dbReference>
<dbReference type="InterPro" id="IPR025724">
    <property type="entry name" value="GAG-pre-integrase_dom"/>
</dbReference>
<evidence type="ECO:0000259" key="3">
    <source>
        <dbReference type="Pfam" id="PF13976"/>
    </source>
</evidence>
<dbReference type="InterPro" id="IPR057670">
    <property type="entry name" value="SH3_retrovirus"/>
</dbReference>
<evidence type="ECO:0000313" key="6">
    <source>
        <dbReference type="Proteomes" id="UP001151760"/>
    </source>
</evidence>
<feature type="compositionally biased region" description="Polar residues" evidence="1">
    <location>
        <begin position="7"/>
        <end position="21"/>
    </location>
</feature>
<dbReference type="Pfam" id="PF13976">
    <property type="entry name" value="gag_pre-integrs"/>
    <property type="match status" value="1"/>
</dbReference>
<organism evidence="5 6">
    <name type="scientific">Tanacetum coccineum</name>
    <dbReference type="NCBI Taxonomy" id="301880"/>
    <lineage>
        <taxon>Eukaryota</taxon>
        <taxon>Viridiplantae</taxon>
        <taxon>Streptophyta</taxon>
        <taxon>Embryophyta</taxon>
        <taxon>Tracheophyta</taxon>
        <taxon>Spermatophyta</taxon>
        <taxon>Magnoliopsida</taxon>
        <taxon>eudicotyledons</taxon>
        <taxon>Gunneridae</taxon>
        <taxon>Pentapetalae</taxon>
        <taxon>asterids</taxon>
        <taxon>campanulids</taxon>
        <taxon>Asterales</taxon>
        <taxon>Asteraceae</taxon>
        <taxon>Asteroideae</taxon>
        <taxon>Anthemideae</taxon>
        <taxon>Anthemidinae</taxon>
        <taxon>Tanacetum</taxon>
    </lineage>
</organism>
<dbReference type="CDD" id="cd09272">
    <property type="entry name" value="RNase_HI_RT_Ty1"/>
    <property type="match status" value="1"/>
</dbReference>
<reference evidence="5" key="2">
    <citation type="submission" date="2022-01" db="EMBL/GenBank/DDBJ databases">
        <authorList>
            <person name="Yamashiro T."/>
            <person name="Shiraishi A."/>
            <person name="Satake H."/>
            <person name="Nakayama K."/>
        </authorList>
    </citation>
    <scope>NUCLEOTIDE SEQUENCE</scope>
</reference>
<dbReference type="PANTHER" id="PTHR11439">
    <property type="entry name" value="GAG-POL-RELATED RETROTRANSPOSON"/>
    <property type="match status" value="1"/>
</dbReference>
<accession>A0ABQ5C7K9</accession>
<feature type="domain" description="Reverse transcriptase Ty1/copia-type" evidence="2">
    <location>
        <begin position="416"/>
        <end position="468"/>
    </location>
</feature>
<dbReference type="Pfam" id="PF07727">
    <property type="entry name" value="RVT_2"/>
    <property type="match status" value="1"/>
</dbReference>
<evidence type="ECO:0000313" key="5">
    <source>
        <dbReference type="EMBL" id="GJT22534.1"/>
    </source>
</evidence>
<feature type="domain" description="Retroviral polymerase SH3-like" evidence="4">
    <location>
        <begin position="245"/>
        <end position="292"/>
    </location>
</feature>
<name>A0ABQ5C7K9_9ASTR</name>
<feature type="region of interest" description="Disordered" evidence="1">
    <location>
        <begin position="1"/>
        <end position="25"/>
    </location>
</feature>
<feature type="region of interest" description="Disordered" evidence="1">
    <location>
        <begin position="357"/>
        <end position="387"/>
    </location>
</feature>
<gene>
    <name evidence="5" type="ORF">Tco_0892471</name>
</gene>
<dbReference type="PANTHER" id="PTHR11439:SF442">
    <property type="entry name" value="CYSTEINE-RICH RLK (RECEPTOR-LIKE PROTEIN KINASE) 8"/>
    <property type="match status" value="1"/>
</dbReference>
<evidence type="ECO:0000256" key="1">
    <source>
        <dbReference type="SAM" id="MobiDB-lite"/>
    </source>
</evidence>
<protein>
    <submittedName>
        <fullName evidence="5">Integrase, catalytic region, zinc finger, CCHC-type containing protein</fullName>
    </submittedName>
</protein>
<evidence type="ECO:0000259" key="2">
    <source>
        <dbReference type="Pfam" id="PF07727"/>
    </source>
</evidence>
<reference evidence="5" key="1">
    <citation type="journal article" date="2022" name="Int. J. Mol. Sci.">
        <title>Draft Genome of Tanacetum Coccineum: Genomic Comparison of Closely Related Tanacetum-Family Plants.</title>
        <authorList>
            <person name="Yamashiro T."/>
            <person name="Shiraishi A."/>
            <person name="Nakayama K."/>
            <person name="Satake H."/>
        </authorList>
    </citation>
    <scope>NUCLEOTIDE SEQUENCE</scope>
</reference>
<dbReference type="EMBL" id="BQNB010013976">
    <property type="protein sequence ID" value="GJT22534.1"/>
    <property type="molecule type" value="Genomic_DNA"/>
</dbReference>
<evidence type="ECO:0000259" key="4">
    <source>
        <dbReference type="Pfam" id="PF25597"/>
    </source>
</evidence>
<dbReference type="Proteomes" id="UP001151760">
    <property type="component" value="Unassembled WGS sequence"/>
</dbReference>